<sequence>MLAMVQKRVSKGDAAAIKVLGDRYCHGDLGLAKNVPRAIELWTEAAELGSLEAHYRVGHMDYTGDGVEEDKPRGIHHWQQAAMKGDVASRHNLGIVEYDNGNYELAVQHWMISAKMGYENSLDAIKDMFKEGRATKEQYAEALLGYRDAVEGMKSPQREEAKRLGI</sequence>
<dbReference type="PANTHER" id="PTHR11102:SF160">
    <property type="entry name" value="ERAD-ASSOCIATED E3 UBIQUITIN-PROTEIN LIGASE COMPONENT HRD3"/>
    <property type="match status" value="1"/>
</dbReference>
<dbReference type="Gene3D" id="1.25.40.10">
    <property type="entry name" value="Tetratricopeptide repeat domain"/>
    <property type="match status" value="1"/>
</dbReference>
<name>K0SFV7_THAOC</name>
<dbReference type="eggNOG" id="ENOG502SDB9">
    <property type="taxonomic scope" value="Eukaryota"/>
</dbReference>
<dbReference type="InterPro" id="IPR011990">
    <property type="entry name" value="TPR-like_helical_dom_sf"/>
</dbReference>
<evidence type="ECO:0000313" key="3">
    <source>
        <dbReference type="Proteomes" id="UP000266841"/>
    </source>
</evidence>
<reference evidence="2 3" key="1">
    <citation type="journal article" date="2012" name="Genome Biol.">
        <title>Genome and low-iron response of an oceanic diatom adapted to chronic iron limitation.</title>
        <authorList>
            <person name="Lommer M."/>
            <person name="Specht M."/>
            <person name="Roy A.S."/>
            <person name="Kraemer L."/>
            <person name="Andreson R."/>
            <person name="Gutowska M.A."/>
            <person name="Wolf J."/>
            <person name="Bergner S.V."/>
            <person name="Schilhabel M.B."/>
            <person name="Klostermeier U.C."/>
            <person name="Beiko R.G."/>
            <person name="Rosenstiel P."/>
            <person name="Hippler M."/>
            <person name="Laroche J."/>
        </authorList>
    </citation>
    <scope>NUCLEOTIDE SEQUENCE [LARGE SCALE GENOMIC DNA]</scope>
    <source>
        <strain evidence="2 3">CCMP1005</strain>
    </source>
</reference>
<gene>
    <name evidence="2" type="ORF">THAOC_19918</name>
</gene>
<protein>
    <submittedName>
        <fullName evidence="2">Uncharacterized protein</fullName>
    </submittedName>
</protein>
<comment type="similarity">
    <text evidence="1">Belongs to the sel-1 family.</text>
</comment>
<evidence type="ECO:0000313" key="2">
    <source>
        <dbReference type="EMBL" id="EJK59816.1"/>
    </source>
</evidence>
<dbReference type="Proteomes" id="UP000266841">
    <property type="component" value="Unassembled WGS sequence"/>
</dbReference>
<proteinExistence type="inferred from homology"/>
<keyword evidence="3" id="KW-1185">Reference proteome</keyword>
<dbReference type="Pfam" id="PF08238">
    <property type="entry name" value="Sel1"/>
    <property type="match status" value="3"/>
</dbReference>
<dbReference type="EMBL" id="AGNL01022252">
    <property type="protein sequence ID" value="EJK59816.1"/>
    <property type="molecule type" value="Genomic_DNA"/>
</dbReference>
<accession>K0SFV7</accession>
<dbReference type="AlphaFoldDB" id="K0SFV7"/>
<organism evidence="2 3">
    <name type="scientific">Thalassiosira oceanica</name>
    <name type="common">Marine diatom</name>
    <dbReference type="NCBI Taxonomy" id="159749"/>
    <lineage>
        <taxon>Eukaryota</taxon>
        <taxon>Sar</taxon>
        <taxon>Stramenopiles</taxon>
        <taxon>Ochrophyta</taxon>
        <taxon>Bacillariophyta</taxon>
        <taxon>Coscinodiscophyceae</taxon>
        <taxon>Thalassiosirophycidae</taxon>
        <taxon>Thalassiosirales</taxon>
        <taxon>Thalassiosiraceae</taxon>
        <taxon>Thalassiosira</taxon>
    </lineage>
</organism>
<dbReference type="SMART" id="SM00671">
    <property type="entry name" value="SEL1"/>
    <property type="match status" value="3"/>
</dbReference>
<dbReference type="InterPro" id="IPR050767">
    <property type="entry name" value="Sel1_AlgK"/>
</dbReference>
<comment type="caution">
    <text evidence="2">The sequence shown here is derived from an EMBL/GenBank/DDBJ whole genome shotgun (WGS) entry which is preliminary data.</text>
</comment>
<evidence type="ECO:0000256" key="1">
    <source>
        <dbReference type="ARBA" id="ARBA00038101"/>
    </source>
</evidence>
<dbReference type="SUPFAM" id="SSF81901">
    <property type="entry name" value="HCP-like"/>
    <property type="match status" value="1"/>
</dbReference>
<dbReference type="PANTHER" id="PTHR11102">
    <property type="entry name" value="SEL-1-LIKE PROTEIN"/>
    <property type="match status" value="1"/>
</dbReference>
<dbReference type="InterPro" id="IPR006597">
    <property type="entry name" value="Sel1-like"/>
</dbReference>